<dbReference type="InterPro" id="IPR036375">
    <property type="entry name" value="Hemopexin-like_dom_sf"/>
</dbReference>
<dbReference type="SMART" id="SM00235">
    <property type="entry name" value="ZnMc"/>
    <property type="match status" value="1"/>
</dbReference>
<keyword evidence="14" id="KW-1185">Reference proteome</keyword>
<dbReference type="SMART" id="SM00120">
    <property type="entry name" value="HX"/>
    <property type="match status" value="3"/>
</dbReference>
<dbReference type="PANTHER" id="PTHR10201">
    <property type="entry name" value="MATRIX METALLOPROTEINASE"/>
    <property type="match status" value="1"/>
</dbReference>
<dbReference type="Pfam" id="PF00413">
    <property type="entry name" value="Peptidase_M10"/>
    <property type="match status" value="1"/>
</dbReference>
<keyword evidence="11" id="KW-0732">Signal</keyword>
<dbReference type="InterPro" id="IPR006026">
    <property type="entry name" value="Peptidase_Metallo"/>
</dbReference>
<reference evidence="13" key="1">
    <citation type="journal article" date="2023" name="Mol. Biol. Evol.">
        <title>Third-Generation Sequencing Reveals the Adaptive Role of the Epigenome in Three Deep-Sea Polychaetes.</title>
        <authorList>
            <person name="Perez M."/>
            <person name="Aroh O."/>
            <person name="Sun Y."/>
            <person name="Lan Y."/>
            <person name="Juniper S.K."/>
            <person name="Young C.R."/>
            <person name="Angers B."/>
            <person name="Qian P.Y."/>
        </authorList>
    </citation>
    <scope>NUCLEOTIDE SEQUENCE</scope>
    <source>
        <strain evidence="13">R07B-5</strain>
    </source>
</reference>
<keyword evidence="4" id="KW-0378">Hydrolase</keyword>
<feature type="signal peptide" evidence="11">
    <location>
        <begin position="1"/>
        <end position="30"/>
    </location>
</feature>
<dbReference type="GO" id="GO:0030574">
    <property type="term" value="P:collagen catabolic process"/>
    <property type="evidence" value="ECO:0007669"/>
    <property type="project" value="TreeGrafter"/>
</dbReference>
<dbReference type="GO" id="GO:0008270">
    <property type="term" value="F:zinc ion binding"/>
    <property type="evidence" value="ECO:0007669"/>
    <property type="project" value="InterPro"/>
</dbReference>
<dbReference type="InterPro" id="IPR036365">
    <property type="entry name" value="PGBD-like_sf"/>
</dbReference>
<feature type="binding site" evidence="8">
    <location>
        <position position="338"/>
    </location>
    <ligand>
        <name>Ca(2+)</name>
        <dbReference type="ChEBI" id="CHEBI:29108"/>
        <label>3</label>
    </ligand>
</feature>
<feature type="repeat" description="Hemopexin" evidence="10">
    <location>
        <begin position="406"/>
        <end position="466"/>
    </location>
</feature>
<feature type="active site" evidence="7">
    <location>
        <position position="359"/>
    </location>
</feature>
<protein>
    <recommendedName>
        <fullName evidence="12">Peptidase metallopeptidase domain-containing protein</fullName>
    </recommendedName>
</protein>
<keyword evidence="3 8" id="KW-0479">Metal-binding</keyword>
<feature type="binding site" evidence="8">
    <location>
        <position position="329"/>
    </location>
    <ligand>
        <name>Ca(2+)</name>
        <dbReference type="ChEBI" id="CHEBI:29108"/>
        <label>2</label>
    </ligand>
</feature>
<feature type="binding site" evidence="8">
    <location>
        <position position="318"/>
    </location>
    <ligand>
        <name>Ca(2+)</name>
        <dbReference type="ChEBI" id="CHEBI:29108"/>
        <label>3</label>
    </ligand>
</feature>
<evidence type="ECO:0000256" key="7">
    <source>
        <dbReference type="PIRSR" id="PIRSR621190-1"/>
    </source>
</evidence>
<dbReference type="PRINTS" id="PR00138">
    <property type="entry name" value="MATRIXIN"/>
</dbReference>
<dbReference type="InterPro" id="IPR021190">
    <property type="entry name" value="Pept_M10A"/>
</dbReference>
<dbReference type="GO" id="GO:0031012">
    <property type="term" value="C:extracellular matrix"/>
    <property type="evidence" value="ECO:0007669"/>
    <property type="project" value="InterPro"/>
</dbReference>
<evidence type="ECO:0000256" key="8">
    <source>
        <dbReference type="PIRSR" id="PIRSR621190-2"/>
    </source>
</evidence>
<dbReference type="InterPro" id="IPR018487">
    <property type="entry name" value="Hemopexin-like_repeat"/>
</dbReference>
<keyword evidence="6" id="KW-0482">Metalloprotease</keyword>
<evidence type="ECO:0000256" key="6">
    <source>
        <dbReference type="ARBA" id="ARBA00023049"/>
    </source>
</evidence>
<feature type="binding site" evidence="8">
    <location>
        <position position="592"/>
    </location>
    <ligand>
        <name>Ca(2+)</name>
        <dbReference type="ChEBI" id="CHEBI:29108"/>
        <label>4</label>
    </ligand>
</feature>
<dbReference type="SUPFAM" id="SSF55486">
    <property type="entry name" value="Metalloproteases ('zincins'), catalytic domain"/>
    <property type="match status" value="1"/>
</dbReference>
<feature type="binding site" evidence="8">
    <location>
        <position position="471"/>
    </location>
    <ligand>
        <name>Ca(2+)</name>
        <dbReference type="ChEBI" id="CHEBI:29108"/>
        <label>4</label>
    </ligand>
</feature>
<accession>A0AAD9PAH0</accession>
<evidence type="ECO:0000256" key="3">
    <source>
        <dbReference type="ARBA" id="ARBA00022723"/>
    </source>
</evidence>
<comment type="similarity">
    <text evidence="1">Belongs to the peptidase M10A family.</text>
</comment>
<dbReference type="AlphaFoldDB" id="A0AAD9PAH0"/>
<dbReference type="SUPFAM" id="SSF47090">
    <property type="entry name" value="PGBD-like"/>
    <property type="match status" value="1"/>
</dbReference>
<feature type="modified residue" description="Phosphotyrosine; by PKDCC" evidence="9">
    <location>
        <position position="511"/>
    </location>
</feature>
<dbReference type="Gene3D" id="2.110.10.10">
    <property type="entry name" value="Hemopexin-like domain"/>
    <property type="match status" value="3"/>
</dbReference>
<dbReference type="PROSITE" id="PS51642">
    <property type="entry name" value="HEMOPEXIN_2"/>
    <property type="match status" value="3"/>
</dbReference>
<feature type="binding site" evidence="8">
    <location>
        <position position="594"/>
    </location>
    <ligand>
        <name>Ca(2+)</name>
        <dbReference type="ChEBI" id="CHEBI:29108"/>
        <label>5</label>
    </ligand>
</feature>
<dbReference type="InterPro" id="IPR024079">
    <property type="entry name" value="MetalloPept_cat_dom_sf"/>
</dbReference>
<name>A0AAD9PAH0_RIDPI</name>
<feature type="binding site" evidence="8">
    <location>
        <position position="376"/>
    </location>
    <ligand>
        <name>Zn(2+)</name>
        <dbReference type="ChEBI" id="CHEBI:29105"/>
        <label>2</label>
        <note>catalytic</note>
    </ligand>
</feature>
<evidence type="ECO:0000313" key="14">
    <source>
        <dbReference type="Proteomes" id="UP001209878"/>
    </source>
</evidence>
<comment type="caution">
    <text evidence="13">The sequence shown here is derived from an EMBL/GenBank/DDBJ whole genome shotgun (WGS) entry which is preliminary data.</text>
</comment>
<feature type="chain" id="PRO_5042284091" description="Peptidase metallopeptidase domain-containing protein" evidence="11">
    <location>
        <begin position="31"/>
        <end position="641"/>
    </location>
</feature>
<dbReference type="InterPro" id="IPR001818">
    <property type="entry name" value="Pept_M10_metallopeptidase"/>
</dbReference>
<feature type="repeat" description="Hemopexin" evidence="10">
    <location>
        <begin position="467"/>
        <end position="522"/>
    </location>
</feature>
<feature type="binding site" evidence="8">
    <location>
        <position position="333"/>
    </location>
    <ligand>
        <name>Zn(2+)</name>
        <dbReference type="ChEBI" id="CHEBI:29105"/>
        <label>1</label>
    </ligand>
</feature>
<feature type="binding site" evidence="8">
    <location>
        <position position="335"/>
    </location>
    <ligand>
        <name>Ca(2+)</name>
        <dbReference type="ChEBI" id="CHEBI:29108"/>
        <label>3</label>
    </ligand>
</feature>
<dbReference type="Proteomes" id="UP001209878">
    <property type="component" value="Unassembled WGS sequence"/>
</dbReference>
<feature type="binding site" evidence="8">
    <location>
        <position position="358"/>
    </location>
    <ligand>
        <name>Zn(2+)</name>
        <dbReference type="ChEBI" id="CHEBI:29105"/>
        <label>2</label>
        <note>catalytic</note>
    </ligand>
</feature>
<feature type="binding site" evidence="8">
    <location>
        <position position="362"/>
    </location>
    <ligand>
        <name>Zn(2+)</name>
        <dbReference type="ChEBI" id="CHEBI:29105"/>
        <label>2</label>
        <note>catalytic</note>
    </ligand>
</feature>
<feature type="binding site" evidence="8">
    <location>
        <position position="338"/>
    </location>
    <ligand>
        <name>Ca(2+)</name>
        <dbReference type="ChEBI" id="CHEBI:29108"/>
        <label>1</label>
    </ligand>
</feature>
<feature type="binding site" evidence="8">
    <location>
        <position position="325"/>
    </location>
    <ligand>
        <name>Zn(2+)</name>
        <dbReference type="ChEBI" id="CHEBI:29105"/>
        <label>1</label>
    </ligand>
</feature>
<dbReference type="GO" id="GO:0030198">
    <property type="term" value="P:extracellular matrix organization"/>
    <property type="evidence" value="ECO:0007669"/>
    <property type="project" value="TreeGrafter"/>
</dbReference>
<evidence type="ECO:0000256" key="9">
    <source>
        <dbReference type="PIRSR" id="PIRSR621190-4"/>
    </source>
</evidence>
<keyword evidence="5 8" id="KW-0862">Zinc</keyword>
<feature type="binding site" evidence="8">
    <location>
        <position position="368"/>
    </location>
    <ligand>
        <name>Zn(2+)</name>
        <dbReference type="ChEBI" id="CHEBI:29105"/>
        <label>2</label>
        <note>catalytic</note>
    </ligand>
</feature>
<evidence type="ECO:0000256" key="4">
    <source>
        <dbReference type="ARBA" id="ARBA00022801"/>
    </source>
</evidence>
<evidence type="ECO:0000313" key="13">
    <source>
        <dbReference type="EMBL" id="KAK2191150.1"/>
    </source>
</evidence>
<sequence>MAKLTQPSDMLLLGTTVCVVLSFVVRLTDGEDIFFHRDHHDQGLYRNENRFEGVTNYEQLVQYLNKYGYINCTYARRLQRDVDFAMFEEMDEVDKVRASHKKACKTVDVLAALKKLQLKLGLPPSGVLDGKTKQVLSSGRCGNKDNDHPLLVVSKENATHGESDDERRSHHRDKRSLLETIIGGRNKHALSPSVRRRKRMLAEIMERIANENDTERYRVHPRRKRSTPMDPYRPGDQAYLTKFKQGEEPITWRLLEAGYSKRFPITDQQSMLELAFRMWSEVVPLRFRRQDGGDIDDVDVQIAFGKGVHLNCNRSFDGSGGEIAHSQIGMSMHFDDDENYKIKDYETDGIYFLRVAVHEIGHVLGLPHNDKRESIMFPIYQTSFGKELELGTFDRRALQKIYGVCRGTFDLVFDWLRMKPGSTREYPEYIYNTYFFRGNHYWMYENRQNRTRFGDPLMISTYWSGLPNAIDAYMQILFRVGIYEYEVKTYFFKDDKYYLYDDTQDRVQAGYPRQIADDFGPRHNCSDSVPNNLDAVYYDRRDKLIYFFKDEWVWAFDPAHIGRGGCPERRVKFTDLFPMAPGSNETITGSIDAVFYSYKYHSLFMFHGETVYENFIYGSHENMLRKTSYWYQKWLDICDVL</sequence>
<feature type="binding site" evidence="8">
    <location>
        <position position="336"/>
    </location>
    <ligand>
        <name>Ca(2+)</name>
        <dbReference type="ChEBI" id="CHEBI:29108"/>
        <label>1</label>
    </ligand>
</feature>
<feature type="binding site" evidence="8">
    <location>
        <position position="309"/>
    </location>
    <ligand>
        <name>Zn(2+)</name>
        <dbReference type="ChEBI" id="CHEBI:29105"/>
        <label>1</label>
    </ligand>
</feature>
<evidence type="ECO:0000256" key="11">
    <source>
        <dbReference type="SAM" id="SignalP"/>
    </source>
</evidence>
<evidence type="ECO:0000256" key="10">
    <source>
        <dbReference type="PROSITE-ProRule" id="PRU01011"/>
    </source>
</evidence>
<dbReference type="GO" id="GO:0006508">
    <property type="term" value="P:proteolysis"/>
    <property type="evidence" value="ECO:0007669"/>
    <property type="project" value="UniProtKB-KW"/>
</dbReference>
<comment type="cofactor">
    <cofactor evidence="8">
        <name>Zn(2+)</name>
        <dbReference type="ChEBI" id="CHEBI:29105"/>
    </cofactor>
    <text evidence="8">Binds 2 Zn(2+) ions per subunit.</text>
</comment>
<comment type="cofactor">
    <cofactor evidence="8">
        <name>Ca(2+)</name>
        <dbReference type="ChEBI" id="CHEBI:29108"/>
    </cofactor>
    <text evidence="8">Can bind about 5 Ca(2+) ions per subunit.</text>
</comment>
<dbReference type="SUPFAM" id="SSF50923">
    <property type="entry name" value="Hemopexin-like domain"/>
    <property type="match status" value="1"/>
</dbReference>
<evidence type="ECO:0000256" key="2">
    <source>
        <dbReference type="ARBA" id="ARBA00022670"/>
    </source>
</evidence>
<dbReference type="GO" id="GO:0004222">
    <property type="term" value="F:metalloendopeptidase activity"/>
    <property type="evidence" value="ECO:0007669"/>
    <property type="project" value="InterPro"/>
</dbReference>
<evidence type="ECO:0000256" key="1">
    <source>
        <dbReference type="ARBA" id="ARBA00010370"/>
    </source>
</evidence>
<proteinExistence type="inferred from homology"/>
<organism evidence="13 14">
    <name type="scientific">Ridgeia piscesae</name>
    <name type="common">Tubeworm</name>
    <dbReference type="NCBI Taxonomy" id="27915"/>
    <lineage>
        <taxon>Eukaryota</taxon>
        <taxon>Metazoa</taxon>
        <taxon>Spiralia</taxon>
        <taxon>Lophotrochozoa</taxon>
        <taxon>Annelida</taxon>
        <taxon>Polychaeta</taxon>
        <taxon>Sedentaria</taxon>
        <taxon>Canalipalpata</taxon>
        <taxon>Sabellida</taxon>
        <taxon>Siboglinidae</taxon>
        <taxon>Ridgeia</taxon>
    </lineage>
</organism>
<keyword evidence="2" id="KW-0645">Protease</keyword>
<evidence type="ECO:0000256" key="5">
    <source>
        <dbReference type="ARBA" id="ARBA00022833"/>
    </source>
</evidence>
<feature type="domain" description="Peptidase metallopeptidase" evidence="12">
    <location>
        <begin position="239"/>
        <end position="404"/>
    </location>
</feature>
<dbReference type="PANTHER" id="PTHR10201:SF323">
    <property type="entry name" value="MATRIX METALLOPROTEINASE-21"/>
    <property type="match status" value="1"/>
</dbReference>
<feature type="repeat" description="Hemopexin" evidence="10">
    <location>
        <begin position="530"/>
        <end position="581"/>
    </location>
</feature>
<dbReference type="EMBL" id="JAODUO010000058">
    <property type="protein sequence ID" value="KAK2191150.1"/>
    <property type="molecule type" value="Genomic_DNA"/>
</dbReference>
<gene>
    <name evidence="13" type="ORF">NP493_58g02033</name>
</gene>
<keyword evidence="8" id="KW-0106">Calcium</keyword>
<dbReference type="Pfam" id="PF00045">
    <property type="entry name" value="Hemopexin"/>
    <property type="match status" value="3"/>
</dbReference>
<dbReference type="Gene3D" id="3.40.390.10">
    <property type="entry name" value="Collagenase (Catalytic Domain)"/>
    <property type="match status" value="1"/>
</dbReference>
<feature type="binding site" evidence="8">
    <location>
        <position position="299"/>
    </location>
    <ligand>
        <name>Ca(2+)</name>
        <dbReference type="ChEBI" id="CHEBI:29108"/>
        <label>2</label>
    </ligand>
</feature>
<evidence type="ECO:0000259" key="12">
    <source>
        <dbReference type="SMART" id="SM00235"/>
    </source>
</evidence>
<feature type="binding site" evidence="8">
    <location>
        <position position="317"/>
    </location>
    <ligand>
        <name>Ca(2+)</name>
        <dbReference type="ChEBI" id="CHEBI:29108"/>
        <label>3</label>
    </ligand>
</feature>